<reference evidence="2 3" key="1">
    <citation type="journal article" date="2015" name="Proc. Natl. Acad. Sci. U.S.A.">
        <title>The resurrection genome of Boea hygrometrica: A blueprint for survival of dehydration.</title>
        <authorList>
            <person name="Xiao L."/>
            <person name="Yang G."/>
            <person name="Zhang L."/>
            <person name="Yang X."/>
            <person name="Zhao S."/>
            <person name="Ji Z."/>
            <person name="Zhou Q."/>
            <person name="Hu M."/>
            <person name="Wang Y."/>
            <person name="Chen M."/>
            <person name="Xu Y."/>
            <person name="Jin H."/>
            <person name="Xiao X."/>
            <person name="Hu G."/>
            <person name="Bao F."/>
            <person name="Hu Y."/>
            <person name="Wan P."/>
            <person name="Li L."/>
            <person name="Deng X."/>
            <person name="Kuang T."/>
            <person name="Xiang C."/>
            <person name="Zhu J.K."/>
            <person name="Oliver M.J."/>
            <person name="He Y."/>
        </authorList>
    </citation>
    <scope>NUCLEOTIDE SEQUENCE [LARGE SCALE GENOMIC DNA]</scope>
    <source>
        <strain evidence="3">cv. XS01</strain>
    </source>
</reference>
<evidence type="ECO:0000256" key="1">
    <source>
        <dbReference type="SAM" id="SignalP"/>
    </source>
</evidence>
<dbReference type="EMBL" id="KQ992402">
    <property type="protein sequence ID" value="KZV50474.1"/>
    <property type="molecule type" value="Genomic_DNA"/>
</dbReference>
<accession>A0A2Z7D0E9</accession>
<feature type="signal peptide" evidence="1">
    <location>
        <begin position="1"/>
        <end position="16"/>
    </location>
</feature>
<dbReference type="PANTHER" id="PTHR33739:SF7">
    <property type="entry name" value="MEDIATOR OF RNA POLYMERASE II TRANSCRIPTION SUBUNIT 33B"/>
    <property type="match status" value="1"/>
</dbReference>
<gene>
    <name evidence="2" type="ORF">F511_31628</name>
</gene>
<feature type="chain" id="PRO_5016333835" evidence="1">
    <location>
        <begin position="17"/>
        <end position="112"/>
    </location>
</feature>
<keyword evidence="1" id="KW-0732">Signal</keyword>
<evidence type="ECO:0000313" key="3">
    <source>
        <dbReference type="Proteomes" id="UP000250235"/>
    </source>
</evidence>
<name>A0A2Z7D0E9_9LAMI</name>
<dbReference type="PANTHER" id="PTHR33739">
    <property type="entry name" value="OS07G0681500 PROTEIN"/>
    <property type="match status" value="1"/>
</dbReference>
<proteinExistence type="predicted"/>
<sequence length="112" mass="12515">MLLSVVVLVVVHIIEEEEITLIREAERSTINQRQDILSVGKRRQDLVSSLQRLNDFEGLLTPPPLVSSLANQAAVKAMMFVSGLPVGSGYIEGMSLNDFPINICEFFIMYFT</sequence>
<dbReference type="GO" id="GO:2000762">
    <property type="term" value="P:regulation of phenylpropanoid metabolic process"/>
    <property type="evidence" value="ECO:0007669"/>
    <property type="project" value="InterPro"/>
</dbReference>
<evidence type="ECO:0000313" key="2">
    <source>
        <dbReference type="EMBL" id="KZV50474.1"/>
    </source>
</evidence>
<organism evidence="2 3">
    <name type="scientific">Dorcoceras hygrometricum</name>
    <dbReference type="NCBI Taxonomy" id="472368"/>
    <lineage>
        <taxon>Eukaryota</taxon>
        <taxon>Viridiplantae</taxon>
        <taxon>Streptophyta</taxon>
        <taxon>Embryophyta</taxon>
        <taxon>Tracheophyta</taxon>
        <taxon>Spermatophyta</taxon>
        <taxon>Magnoliopsida</taxon>
        <taxon>eudicotyledons</taxon>
        <taxon>Gunneridae</taxon>
        <taxon>Pentapetalae</taxon>
        <taxon>asterids</taxon>
        <taxon>lamiids</taxon>
        <taxon>Lamiales</taxon>
        <taxon>Gesneriaceae</taxon>
        <taxon>Didymocarpoideae</taxon>
        <taxon>Trichosporeae</taxon>
        <taxon>Loxocarpinae</taxon>
        <taxon>Dorcoceras</taxon>
    </lineage>
</organism>
<dbReference type="GO" id="GO:0016592">
    <property type="term" value="C:mediator complex"/>
    <property type="evidence" value="ECO:0007669"/>
    <property type="project" value="InterPro"/>
</dbReference>
<dbReference type="Proteomes" id="UP000250235">
    <property type="component" value="Unassembled WGS sequence"/>
</dbReference>
<keyword evidence="3" id="KW-1185">Reference proteome</keyword>
<dbReference type="OrthoDB" id="1747644at2759"/>
<protein>
    <submittedName>
        <fullName evidence="2">Mediator of RNA polymerase II transcription subunit 33A</fullName>
    </submittedName>
</protein>
<dbReference type="AlphaFoldDB" id="A0A2Z7D0E9"/>
<dbReference type="InterPro" id="IPR039638">
    <property type="entry name" value="MED33A/B"/>
</dbReference>